<dbReference type="OrthoDB" id="3863369at2"/>
<comment type="caution">
    <text evidence="6">The sequence shown here is derived from an EMBL/GenBank/DDBJ whole genome shotgun (WGS) entry which is preliminary data.</text>
</comment>
<dbReference type="GO" id="GO:0017000">
    <property type="term" value="P:antibiotic biosynthetic process"/>
    <property type="evidence" value="ECO:0007669"/>
    <property type="project" value="UniProtKB-ARBA"/>
</dbReference>
<accession>A0A4R4SSS9</accession>
<keyword evidence="2" id="KW-0328">Glycosyltransferase</keyword>
<feature type="domain" description="Erythromycin biosynthesis protein CIII-like N-terminal" evidence="5">
    <location>
        <begin position="22"/>
        <end position="228"/>
    </location>
</feature>
<feature type="domain" description="Erythromycin biosynthesis protein CIII-like C-terminal" evidence="4">
    <location>
        <begin position="248"/>
        <end position="385"/>
    </location>
</feature>
<dbReference type="Pfam" id="PF21036">
    <property type="entry name" value="EryCIII-like_N"/>
    <property type="match status" value="1"/>
</dbReference>
<dbReference type="Gene3D" id="3.40.50.2000">
    <property type="entry name" value="Glycogen Phosphorylase B"/>
    <property type="match status" value="2"/>
</dbReference>
<dbReference type="GO" id="GO:0016758">
    <property type="term" value="F:hexosyltransferase activity"/>
    <property type="evidence" value="ECO:0007669"/>
    <property type="project" value="UniProtKB-ARBA"/>
</dbReference>
<keyword evidence="3" id="KW-0808">Transferase</keyword>
<dbReference type="InterPro" id="IPR002213">
    <property type="entry name" value="UDP_glucos_trans"/>
</dbReference>
<dbReference type="EMBL" id="SMKI01000432">
    <property type="protein sequence ID" value="TDC67061.1"/>
    <property type="molecule type" value="Genomic_DNA"/>
</dbReference>
<gene>
    <name evidence="6" type="ORF">E1283_29200</name>
</gene>
<dbReference type="PANTHER" id="PTHR48050:SF13">
    <property type="entry name" value="STEROL 3-BETA-GLUCOSYLTRANSFERASE UGT80A2"/>
    <property type="match status" value="1"/>
</dbReference>
<comment type="similarity">
    <text evidence="1">Belongs to the glycosyltransferase 28 family.</text>
</comment>
<dbReference type="Pfam" id="PF06722">
    <property type="entry name" value="EryCIII-like_C"/>
    <property type="match status" value="1"/>
</dbReference>
<dbReference type="RefSeq" id="WP_132821177.1">
    <property type="nucleotide sequence ID" value="NZ_SMKI01000432.1"/>
</dbReference>
<dbReference type="AlphaFoldDB" id="A0A4R4SSS9"/>
<dbReference type="GO" id="GO:0008194">
    <property type="term" value="F:UDP-glycosyltransferase activity"/>
    <property type="evidence" value="ECO:0007669"/>
    <property type="project" value="InterPro"/>
</dbReference>
<name>A0A4R4SSS9_9ACTN</name>
<dbReference type="CDD" id="cd03784">
    <property type="entry name" value="GT1_Gtf-like"/>
    <property type="match status" value="1"/>
</dbReference>
<evidence type="ECO:0000313" key="7">
    <source>
        <dbReference type="Proteomes" id="UP000295345"/>
    </source>
</evidence>
<dbReference type="InterPro" id="IPR048284">
    <property type="entry name" value="EryCIII-like_N"/>
</dbReference>
<evidence type="ECO:0000256" key="3">
    <source>
        <dbReference type="ARBA" id="ARBA00022679"/>
    </source>
</evidence>
<keyword evidence="7" id="KW-1185">Reference proteome</keyword>
<protein>
    <submittedName>
        <fullName evidence="6">DUF1205 domain-containing protein</fullName>
    </submittedName>
</protein>
<evidence type="ECO:0000256" key="1">
    <source>
        <dbReference type="ARBA" id="ARBA00006962"/>
    </source>
</evidence>
<dbReference type="InterPro" id="IPR050426">
    <property type="entry name" value="Glycosyltransferase_28"/>
</dbReference>
<sequence length="399" mass="41554">MRYLFTTLPGTSHTLPWISLAQAAQSAGHEVLAAVSGPALRTAADAGLLAAATDDGAARRSYERLADMLAEGGSGMEIGGEEMARYVGSVFADTSRAMLDGLLATARTWQPDVVVYTPPTVAGLVAARVLGVPAVMHGLGTPLPTPPGALAGFAAAAEAAGVPDLTKEVRDVEIDVSPPSLDRLGPPRPPAHRRSVLPMRFTAYTGGARLPEWLLTRGERPRVVCTLGSFTRWFGEGGLMREVVLGTGDLGVDLVVATAGAELPALPKPLPDHVTLVDWVPMRALLAVSDAVIHHGGLGTMYAAFSAGVPQLVLPAAAGPALANARTVVARGAGALVDMDEATPATLKPAVQDVLVNSAYLQASQEIAEEMSAMPAPARVVERLTDFALSYDRYQRPRG</sequence>
<evidence type="ECO:0000256" key="2">
    <source>
        <dbReference type="ARBA" id="ARBA00022676"/>
    </source>
</evidence>
<dbReference type="InterPro" id="IPR010610">
    <property type="entry name" value="EryCIII-like_C"/>
</dbReference>
<reference evidence="6 7" key="1">
    <citation type="submission" date="2019-03" db="EMBL/GenBank/DDBJ databases">
        <title>Draft genome sequences of novel Actinobacteria.</title>
        <authorList>
            <person name="Sahin N."/>
            <person name="Ay H."/>
            <person name="Saygin H."/>
        </authorList>
    </citation>
    <scope>NUCLEOTIDE SEQUENCE [LARGE SCALE GENOMIC DNA]</scope>
    <source>
        <strain evidence="6 7">DSM 41900</strain>
    </source>
</reference>
<dbReference type="Proteomes" id="UP000295345">
    <property type="component" value="Unassembled WGS sequence"/>
</dbReference>
<dbReference type="SUPFAM" id="SSF53756">
    <property type="entry name" value="UDP-Glycosyltransferase/glycogen phosphorylase"/>
    <property type="match status" value="1"/>
</dbReference>
<evidence type="ECO:0000313" key="6">
    <source>
        <dbReference type="EMBL" id="TDC67061.1"/>
    </source>
</evidence>
<evidence type="ECO:0000259" key="4">
    <source>
        <dbReference type="Pfam" id="PF06722"/>
    </source>
</evidence>
<evidence type="ECO:0000259" key="5">
    <source>
        <dbReference type="Pfam" id="PF21036"/>
    </source>
</evidence>
<proteinExistence type="inferred from homology"/>
<organism evidence="6 7">
    <name type="scientific">Streptomyces hainanensis</name>
    <dbReference type="NCBI Taxonomy" id="402648"/>
    <lineage>
        <taxon>Bacteria</taxon>
        <taxon>Bacillati</taxon>
        <taxon>Actinomycetota</taxon>
        <taxon>Actinomycetes</taxon>
        <taxon>Kitasatosporales</taxon>
        <taxon>Streptomycetaceae</taxon>
        <taxon>Streptomyces</taxon>
    </lineage>
</organism>
<dbReference type="PANTHER" id="PTHR48050">
    <property type="entry name" value="STEROL 3-BETA-GLUCOSYLTRANSFERASE"/>
    <property type="match status" value="1"/>
</dbReference>